<keyword evidence="2" id="KW-1185">Reference proteome</keyword>
<gene>
    <name evidence="1" type="ORF">Amon02_000770800</name>
</gene>
<comment type="caution">
    <text evidence="1">The sequence shown here is derived from an EMBL/GenBank/DDBJ whole genome shotgun (WGS) entry which is preliminary data.</text>
</comment>
<evidence type="ECO:0000313" key="2">
    <source>
        <dbReference type="Proteomes" id="UP001165064"/>
    </source>
</evidence>
<sequence>MAPRIKRSSKNEKIIKHITLVKQEEPETLDGIPENGPMAVNVPIRFTFTELKGLAIPATIPERKAFEIQIKPGSCLKEVMESMKDFYSKASPKSHLEKSIKETHSNLVNIKNKIYKFTISQLLQLLVAYKGLFIIKNHARRSYITFKSKTPKRCLHFFKLLLRYDQEENLIYVRNSDIPSCTIATTYSMVPFGGSYELSTTSIPVTIPEDENVTLDLDSDGSFEDVAKELDTFCKERMVPQPGDKVHRSFRDTFKKLSKMNDEGEI</sequence>
<organism evidence="1 2">
    <name type="scientific">Ambrosiozyma monospora</name>
    <name type="common">Yeast</name>
    <name type="synonym">Endomycopsis monosporus</name>
    <dbReference type="NCBI Taxonomy" id="43982"/>
    <lineage>
        <taxon>Eukaryota</taxon>
        <taxon>Fungi</taxon>
        <taxon>Dikarya</taxon>
        <taxon>Ascomycota</taxon>
        <taxon>Saccharomycotina</taxon>
        <taxon>Pichiomycetes</taxon>
        <taxon>Pichiales</taxon>
        <taxon>Pichiaceae</taxon>
        <taxon>Ambrosiozyma</taxon>
    </lineage>
</organism>
<name>A0ACB5TD83_AMBMO</name>
<reference evidence="1" key="1">
    <citation type="submission" date="2023-04" db="EMBL/GenBank/DDBJ databases">
        <title>Ambrosiozyma monospora NBRC 10751.</title>
        <authorList>
            <person name="Ichikawa N."/>
            <person name="Sato H."/>
            <person name="Tonouchi N."/>
        </authorList>
    </citation>
    <scope>NUCLEOTIDE SEQUENCE</scope>
    <source>
        <strain evidence="1">NBRC 10751</strain>
    </source>
</reference>
<dbReference type="EMBL" id="BSXS01006516">
    <property type="protein sequence ID" value="GME85650.1"/>
    <property type="molecule type" value="Genomic_DNA"/>
</dbReference>
<accession>A0ACB5TD83</accession>
<dbReference type="Proteomes" id="UP001165064">
    <property type="component" value="Unassembled WGS sequence"/>
</dbReference>
<protein>
    <submittedName>
        <fullName evidence="1">Unnamed protein product</fullName>
    </submittedName>
</protein>
<proteinExistence type="predicted"/>
<evidence type="ECO:0000313" key="1">
    <source>
        <dbReference type="EMBL" id="GME85650.1"/>
    </source>
</evidence>